<protein>
    <submittedName>
        <fullName evidence="1">Class I SAM-dependent methyltransferase</fullName>
    </submittedName>
</protein>
<dbReference type="GO" id="GO:0032259">
    <property type="term" value="P:methylation"/>
    <property type="evidence" value="ECO:0007669"/>
    <property type="project" value="UniProtKB-KW"/>
</dbReference>
<evidence type="ECO:0000313" key="2">
    <source>
        <dbReference type="Proteomes" id="UP000741360"/>
    </source>
</evidence>
<sequence length="319" mass="36428">MSVAPPVADIARCLTRTPVGVRTLTADFRGRVQRTDVHDFIGGPNHYSRSFGIQWTKYRNVQIDRLNGTRASYNHLRLFTQGDVSMLDGMTCLEIGSGAGRFTDYLVDLCRTVITVDPSPALFVNVALGAPNLIACRADLFDVPVRRDEIDVVFCRGVIQHTRNPREAIKRLFDYVRPGGSVLFDVYALKWYTPFLTKYWLRPLTRRIPPERFMALAEHWVPRFLEIKHRVVNRALPRTKLGRNIANQLIPIADFSEAEELGPWSRRVEWSVLDTVDMYTPRYDRPMTFGAILRAIEEVGAREVRADRSSFCFRAVAPG</sequence>
<dbReference type="SUPFAM" id="SSF53335">
    <property type="entry name" value="S-adenosyl-L-methionine-dependent methyltransferases"/>
    <property type="match status" value="1"/>
</dbReference>
<keyword evidence="1" id="KW-0808">Transferase</keyword>
<dbReference type="CDD" id="cd02440">
    <property type="entry name" value="AdoMet_MTases"/>
    <property type="match status" value="1"/>
</dbReference>
<dbReference type="GO" id="GO:0008168">
    <property type="term" value="F:methyltransferase activity"/>
    <property type="evidence" value="ECO:0007669"/>
    <property type="project" value="UniProtKB-KW"/>
</dbReference>
<name>A0A932M0X4_UNCTE</name>
<dbReference type="AlphaFoldDB" id="A0A932M0X4"/>
<accession>A0A932M0X4</accession>
<dbReference type="PANTHER" id="PTHR43861">
    <property type="entry name" value="TRANS-ACONITATE 2-METHYLTRANSFERASE-RELATED"/>
    <property type="match status" value="1"/>
</dbReference>
<proteinExistence type="predicted"/>
<comment type="caution">
    <text evidence="1">The sequence shown here is derived from an EMBL/GenBank/DDBJ whole genome shotgun (WGS) entry which is preliminary data.</text>
</comment>
<dbReference type="Pfam" id="PF13489">
    <property type="entry name" value="Methyltransf_23"/>
    <property type="match status" value="1"/>
</dbReference>
<dbReference type="Proteomes" id="UP000741360">
    <property type="component" value="Unassembled WGS sequence"/>
</dbReference>
<dbReference type="Gene3D" id="3.40.50.150">
    <property type="entry name" value="Vaccinia Virus protein VP39"/>
    <property type="match status" value="1"/>
</dbReference>
<dbReference type="EMBL" id="JACPSX010000179">
    <property type="protein sequence ID" value="MBI3015277.1"/>
    <property type="molecule type" value="Genomic_DNA"/>
</dbReference>
<dbReference type="InterPro" id="IPR029063">
    <property type="entry name" value="SAM-dependent_MTases_sf"/>
</dbReference>
<gene>
    <name evidence="1" type="ORF">HYY65_09510</name>
</gene>
<organism evidence="1 2">
    <name type="scientific">Tectimicrobiota bacterium</name>
    <dbReference type="NCBI Taxonomy" id="2528274"/>
    <lineage>
        <taxon>Bacteria</taxon>
        <taxon>Pseudomonadati</taxon>
        <taxon>Nitrospinota/Tectimicrobiota group</taxon>
        <taxon>Candidatus Tectimicrobiota</taxon>
    </lineage>
</organism>
<keyword evidence="1" id="KW-0489">Methyltransferase</keyword>
<reference evidence="1" key="1">
    <citation type="submission" date="2020-07" db="EMBL/GenBank/DDBJ databases">
        <title>Huge and variable diversity of episymbiotic CPR bacteria and DPANN archaea in groundwater ecosystems.</title>
        <authorList>
            <person name="He C.Y."/>
            <person name="Keren R."/>
            <person name="Whittaker M."/>
            <person name="Farag I.F."/>
            <person name="Doudna J."/>
            <person name="Cate J.H.D."/>
            <person name="Banfield J.F."/>
        </authorList>
    </citation>
    <scope>NUCLEOTIDE SEQUENCE</scope>
    <source>
        <strain evidence="1">NC_groundwater_717_Ag_S-0.2um_59_8</strain>
    </source>
</reference>
<evidence type="ECO:0000313" key="1">
    <source>
        <dbReference type="EMBL" id="MBI3015277.1"/>
    </source>
</evidence>